<dbReference type="EMBL" id="CP001111">
    <property type="protein sequence ID" value="ACF50326.1"/>
    <property type="molecule type" value="Genomic_DNA"/>
</dbReference>
<dbReference type="InterPro" id="IPR050325">
    <property type="entry name" value="Prot/Nucl_acid_deglycase"/>
</dbReference>
<evidence type="ECO:0000313" key="7">
    <source>
        <dbReference type="Proteomes" id="UP000001867"/>
    </source>
</evidence>
<dbReference type="PANTHER" id="PTHR48094:SF11">
    <property type="entry name" value="GLUTATHIONE-INDEPENDENT GLYOXALASE HSP31-RELATED"/>
    <property type="match status" value="1"/>
</dbReference>
<sequence precursor="true">MNRFPPLLLACVMAILHGPVVASTADPTQPPRVLLVVSSEGRDQGRIRPGFEMDEFAQAWLILRRNGFEIDVASPRGGAVEADKYNAAEPFNAAVLADPLAVRALAATLPTAQLRAGDYRGVLVIGGKGAMFDLPADSALQRTIATIWEQGGVVAAVCHGPAALAGIRLGNGRALVEGRSMTGFSEEEEALFGKRWAKEFAFQLEPRMRELGARWQEAPLMMPKVVVDGRLVTGQNPYSTPVLAEAFVRASGQVPVAREPWRDERSMALVERHLKLRDEQAVQQLARHPVDYHVELIGILGFYQLQAAQTPAAIADALAIMQLARPHMDEPRLDVAMAEAHWRLGDATHARTQLQAVLEKQPALEEAKALLARMQP</sequence>
<dbReference type="InterPro" id="IPR029062">
    <property type="entry name" value="Class_I_gatase-like"/>
</dbReference>
<evidence type="ECO:0000256" key="1">
    <source>
        <dbReference type="ARBA" id="ARBA00023016"/>
    </source>
</evidence>
<evidence type="ECO:0000256" key="3">
    <source>
        <dbReference type="ARBA" id="ARBA00038493"/>
    </source>
</evidence>
<dbReference type="STRING" id="391008.Smal_0621"/>
<dbReference type="RefSeq" id="WP_012510062.1">
    <property type="nucleotide sequence ID" value="NC_011071.1"/>
</dbReference>
<feature type="chain" id="PRO_5002826001" evidence="4">
    <location>
        <begin position="23"/>
        <end position="376"/>
    </location>
</feature>
<evidence type="ECO:0000259" key="5">
    <source>
        <dbReference type="Pfam" id="PF01965"/>
    </source>
</evidence>
<feature type="domain" description="DJ-1/PfpI" evidence="5">
    <location>
        <begin position="49"/>
        <end position="249"/>
    </location>
</feature>
<evidence type="ECO:0000313" key="6">
    <source>
        <dbReference type="EMBL" id="ACF50326.1"/>
    </source>
</evidence>
<dbReference type="Gene3D" id="3.40.50.880">
    <property type="match status" value="1"/>
</dbReference>
<dbReference type="KEGG" id="smt:Smal_0621"/>
<keyword evidence="1" id="KW-0346">Stress response</keyword>
<dbReference type="Pfam" id="PF01965">
    <property type="entry name" value="DJ-1_PfpI"/>
    <property type="match status" value="1"/>
</dbReference>
<dbReference type="Proteomes" id="UP000001867">
    <property type="component" value="Chromosome"/>
</dbReference>
<feature type="signal peptide" evidence="4">
    <location>
        <begin position="1"/>
        <end position="22"/>
    </location>
</feature>
<dbReference type="HOGENOM" id="CLU_064923_0_0_6"/>
<evidence type="ECO:0000256" key="4">
    <source>
        <dbReference type="SAM" id="SignalP"/>
    </source>
</evidence>
<accession>B4SJZ4</accession>
<evidence type="ECO:0000256" key="2">
    <source>
        <dbReference type="ARBA" id="ARBA00023239"/>
    </source>
</evidence>
<gene>
    <name evidence="6" type="ordered locus">Smal_0621</name>
</gene>
<dbReference type="AlphaFoldDB" id="B4SJZ4"/>
<reference evidence="6 7" key="1">
    <citation type="submission" date="2008-06" db="EMBL/GenBank/DDBJ databases">
        <title>Complete sequence of Stenotrophomonas maltophilia R551-3.</title>
        <authorList>
            <consortium name="US DOE Joint Genome Institute"/>
            <person name="Lucas S."/>
            <person name="Copeland A."/>
            <person name="Lapidus A."/>
            <person name="Glavina del Rio T."/>
            <person name="Dalin E."/>
            <person name="Tice H."/>
            <person name="Pitluck S."/>
            <person name="Chain P."/>
            <person name="Malfatti S."/>
            <person name="Shin M."/>
            <person name="Vergez L."/>
            <person name="Lang D."/>
            <person name="Schmutz J."/>
            <person name="Larimer F."/>
            <person name="Land M."/>
            <person name="Hauser L."/>
            <person name="Kyrpides N."/>
            <person name="Mikhailova N."/>
            <person name="Taghavi S."/>
            <person name="Monchy S."/>
            <person name="Newman L."/>
            <person name="Vangronsveld J."/>
            <person name="van der Lelie D."/>
            <person name="Richardson P."/>
        </authorList>
    </citation>
    <scope>NUCLEOTIDE SEQUENCE [LARGE SCALE GENOMIC DNA]</scope>
    <source>
        <strain evidence="6 7">R551-3</strain>
    </source>
</reference>
<dbReference type="InterPro" id="IPR002818">
    <property type="entry name" value="DJ-1/PfpI"/>
</dbReference>
<dbReference type="CDD" id="cd03141">
    <property type="entry name" value="GATase1_Hsp31_like"/>
    <property type="match status" value="1"/>
</dbReference>
<name>B4SJZ4_STRM5</name>
<organism evidence="6 7">
    <name type="scientific">Stenotrophomonas maltophilia (strain R551-3)</name>
    <dbReference type="NCBI Taxonomy" id="391008"/>
    <lineage>
        <taxon>Bacteria</taxon>
        <taxon>Pseudomonadati</taxon>
        <taxon>Pseudomonadota</taxon>
        <taxon>Gammaproteobacteria</taxon>
        <taxon>Lysobacterales</taxon>
        <taxon>Lysobacteraceae</taxon>
        <taxon>Stenotrophomonas</taxon>
        <taxon>Stenotrophomonas maltophilia group</taxon>
    </lineage>
</organism>
<comment type="similarity">
    <text evidence="3">Belongs to the peptidase C56 family. HSP31-like subfamily.</text>
</comment>
<keyword evidence="4" id="KW-0732">Signal</keyword>
<dbReference type="GO" id="GO:0019172">
    <property type="term" value="F:glyoxalase III activity"/>
    <property type="evidence" value="ECO:0007669"/>
    <property type="project" value="TreeGrafter"/>
</dbReference>
<dbReference type="SUPFAM" id="SSF52317">
    <property type="entry name" value="Class I glutamine amidotransferase-like"/>
    <property type="match status" value="1"/>
</dbReference>
<dbReference type="PANTHER" id="PTHR48094">
    <property type="entry name" value="PROTEIN/NUCLEIC ACID DEGLYCASE DJ-1-RELATED"/>
    <property type="match status" value="1"/>
</dbReference>
<dbReference type="eggNOG" id="COG0693">
    <property type="taxonomic scope" value="Bacteria"/>
</dbReference>
<proteinExistence type="inferred from homology"/>
<dbReference type="GO" id="GO:0019243">
    <property type="term" value="P:methylglyoxal catabolic process to D-lactate via S-lactoyl-glutathione"/>
    <property type="evidence" value="ECO:0007669"/>
    <property type="project" value="TreeGrafter"/>
</dbReference>
<protein>
    <submittedName>
        <fullName evidence="6">ThiJ/PfpI domain protein</fullName>
    </submittedName>
</protein>
<keyword evidence="2" id="KW-0456">Lyase</keyword>
<dbReference type="GO" id="GO:0005737">
    <property type="term" value="C:cytoplasm"/>
    <property type="evidence" value="ECO:0007669"/>
    <property type="project" value="TreeGrafter"/>
</dbReference>